<reference evidence="1 2" key="1">
    <citation type="submission" date="2020-08" db="EMBL/GenBank/DDBJ databases">
        <title>Sequencing the genomes of 1000 actinobacteria strains.</title>
        <authorList>
            <person name="Klenk H.-P."/>
        </authorList>
    </citation>
    <scope>NUCLEOTIDE SEQUENCE [LARGE SCALE GENOMIC DNA]</scope>
    <source>
        <strain evidence="1 2">DSM 105369</strain>
    </source>
</reference>
<protein>
    <submittedName>
        <fullName evidence="1">Uncharacterized protein</fullName>
    </submittedName>
</protein>
<comment type="caution">
    <text evidence="1">The sequence shown here is derived from an EMBL/GenBank/DDBJ whole genome shotgun (WGS) entry which is preliminary data.</text>
</comment>
<accession>A0A839NBG7</accession>
<dbReference type="RefSeq" id="WP_183323000.1">
    <property type="nucleotide sequence ID" value="NZ_JACHVQ010000006.1"/>
</dbReference>
<name>A0A839NBG7_9MICO</name>
<evidence type="ECO:0000313" key="2">
    <source>
        <dbReference type="Proteomes" id="UP000559182"/>
    </source>
</evidence>
<gene>
    <name evidence="1" type="ORF">FHU39_004603</name>
</gene>
<sequence length="115" mass="12710">MDTLQPSDHRIITHEALNRWLDGVSSTHRTDDGVHPCYLTPADPFDQLDAALADVRYASHLIAEATEQAERGVPCSGGDTWGDVIAQLSLSRNRCSERVTELLRQTASELPEALR</sequence>
<dbReference type="AlphaFoldDB" id="A0A839NBG7"/>
<evidence type="ECO:0000313" key="1">
    <source>
        <dbReference type="EMBL" id="MBB2894557.1"/>
    </source>
</evidence>
<proteinExistence type="predicted"/>
<keyword evidence="2" id="KW-1185">Reference proteome</keyword>
<dbReference type="Proteomes" id="UP000559182">
    <property type="component" value="Unassembled WGS sequence"/>
</dbReference>
<organism evidence="1 2">
    <name type="scientific">Flexivirga oryzae</name>
    <dbReference type="NCBI Taxonomy" id="1794944"/>
    <lineage>
        <taxon>Bacteria</taxon>
        <taxon>Bacillati</taxon>
        <taxon>Actinomycetota</taxon>
        <taxon>Actinomycetes</taxon>
        <taxon>Micrococcales</taxon>
        <taxon>Dermacoccaceae</taxon>
        <taxon>Flexivirga</taxon>
    </lineage>
</organism>
<dbReference type="EMBL" id="JACHVQ010000006">
    <property type="protein sequence ID" value="MBB2894557.1"/>
    <property type="molecule type" value="Genomic_DNA"/>
</dbReference>